<dbReference type="RefSeq" id="WP_326277589.1">
    <property type="nucleotide sequence ID" value="NZ_JAYKYV010000003.1"/>
</dbReference>
<gene>
    <name evidence="1" type="ORF">VOP03_05045</name>
</gene>
<proteinExistence type="predicted"/>
<protein>
    <submittedName>
        <fullName evidence="1">Uncharacterized protein</fullName>
    </submittedName>
</protein>
<comment type="caution">
    <text evidence="1">The sequence shown here is derived from an EMBL/GenBank/DDBJ whole genome shotgun (WGS) entry which is preliminary data.</text>
</comment>
<dbReference type="Proteomes" id="UP001355298">
    <property type="component" value="Unassembled WGS sequence"/>
</dbReference>
<dbReference type="EMBL" id="JAYMGW010000003">
    <property type="protein sequence ID" value="MEC4264706.1"/>
    <property type="molecule type" value="Genomic_DNA"/>
</dbReference>
<evidence type="ECO:0000313" key="1">
    <source>
        <dbReference type="EMBL" id="MEC4264706.1"/>
    </source>
</evidence>
<sequence>MKIIWKKVSGKSKLNHLHIVNLEYAVRLQVVRILINEAEHLMDYLSLVVIEVNSSSGHVSVHEETPEPLFSKIADNFVQPETHKASRVSPSLEATINL</sequence>
<name>A0ABU6INT7_9FLAO</name>
<evidence type="ECO:0000313" key="2">
    <source>
        <dbReference type="Proteomes" id="UP001355298"/>
    </source>
</evidence>
<reference evidence="1 2" key="1">
    <citation type="submission" date="2024-01" db="EMBL/GenBank/DDBJ databases">
        <title>The strains designed SYSU M86414 and SYSU M84420 isolated from the marine sediment in San Sha City (Hainan Province, China).</title>
        <authorList>
            <person name="Guo D."/>
        </authorList>
    </citation>
    <scope>NUCLEOTIDE SEQUENCE [LARGE SCALE GENOMIC DNA]</scope>
    <source>
        <strain evidence="1 2">SYSU M84420</strain>
    </source>
</reference>
<keyword evidence="2" id="KW-1185">Reference proteome</keyword>
<organism evidence="1 2">
    <name type="scientific">Flagellimonas halotolerans</name>
    <dbReference type="NCBI Taxonomy" id="3112164"/>
    <lineage>
        <taxon>Bacteria</taxon>
        <taxon>Pseudomonadati</taxon>
        <taxon>Bacteroidota</taxon>
        <taxon>Flavobacteriia</taxon>
        <taxon>Flavobacteriales</taxon>
        <taxon>Flavobacteriaceae</taxon>
        <taxon>Flagellimonas</taxon>
    </lineage>
</organism>
<accession>A0ABU6INT7</accession>